<keyword evidence="2 6" id="KW-0732">Signal</keyword>
<sequence>MKNKLLFAILIILSSFSLKAQNNRVNIVEKDERIVQDSSEMNLKKKVAIGRFSNETQYGKGIFYNKDHDPMAKQAQDLIVSKLASSDKFLLLERSDLSALDQEVNLSGRDLVQRVGADYLIIGSITEFGRKTTGKSKMFSKAKTQTVEATVSIRIVDVYSGMIIFSDESSGTSEVTTKTVIGLGGRAGYDATLSDKAISAAIDKMVENIIIKCTNDPWKSYFLSVDENEIFIAGGASQGLEPGISLLVKKRGKQVKNPQTGLLVELPGKIIGKVVIETTIGDTPESEISMVSYSGEELDVNNLGEYIIEEDVA</sequence>
<dbReference type="EMBL" id="CM001167">
    <property type="protein sequence ID" value="EGJ72267.1"/>
    <property type="molecule type" value="Genomic_DNA"/>
</dbReference>
<evidence type="ECO:0000256" key="1">
    <source>
        <dbReference type="ARBA" id="ARBA00022475"/>
    </source>
</evidence>
<dbReference type="PANTHER" id="PTHR41164">
    <property type="entry name" value="CURLI PRODUCTION ASSEMBLY/TRANSPORT COMPONENT CSGG"/>
    <property type="match status" value="1"/>
</dbReference>
<dbReference type="SUPFAM" id="SSF52964">
    <property type="entry name" value="TolB, N-terminal domain"/>
    <property type="match status" value="1"/>
</dbReference>
<keyword evidence="4" id="KW-0564">Palmitate</keyword>
<evidence type="ECO:0000313" key="7">
    <source>
        <dbReference type="EMBL" id="EGJ72267.1"/>
    </source>
</evidence>
<dbReference type="eggNOG" id="COG1462">
    <property type="taxonomic scope" value="Bacteria"/>
</dbReference>
<evidence type="ECO:0000256" key="3">
    <source>
        <dbReference type="ARBA" id="ARBA00023136"/>
    </source>
</evidence>
<dbReference type="OrthoDB" id="9793163at2"/>
<feature type="signal peptide" evidence="6">
    <location>
        <begin position="1"/>
        <end position="20"/>
    </location>
</feature>
<dbReference type="HOGENOM" id="CLU_074310_0_0_10"/>
<feature type="chain" id="PRO_5003308676" evidence="6">
    <location>
        <begin position="21"/>
        <end position="313"/>
    </location>
</feature>
<dbReference type="AlphaFoldDB" id="F3ZT99"/>
<dbReference type="InterPro" id="IPR005534">
    <property type="entry name" value="Curli_assmbl/transp-comp_CsgG"/>
</dbReference>
<proteinExistence type="predicted"/>
<name>F3ZT99_9BACE</name>
<reference evidence="7 8" key="1">
    <citation type="journal article" date="2011" name="Stand. Genomic Sci.">
        <title>Non-contiguous finished genome sequence of Bacteroides coprosuis type strain (PC139).</title>
        <authorList>
            <person name="Land M."/>
            <person name="Held B."/>
            <person name="Gronow S."/>
            <person name="Abt B."/>
            <person name="Lucas S."/>
            <person name="Del Rio T.G."/>
            <person name="Nolan M."/>
            <person name="Tice H."/>
            <person name="Cheng J.F."/>
            <person name="Pitluck S."/>
            <person name="Liolios K."/>
            <person name="Pagani I."/>
            <person name="Ivanova N."/>
            <person name="Mavromatis K."/>
            <person name="Mikhailova N."/>
            <person name="Pati A."/>
            <person name="Tapia R."/>
            <person name="Han C."/>
            <person name="Goodwin L."/>
            <person name="Chen A."/>
            <person name="Palaniappan K."/>
            <person name="Hauser L."/>
            <person name="Brambilla E.M."/>
            <person name="Rohde M."/>
            <person name="Goker M."/>
            <person name="Detter J.C."/>
            <person name="Woyke T."/>
            <person name="Bristow J."/>
            <person name="Eisen J.A."/>
            <person name="Markowitz V."/>
            <person name="Hugenholtz P."/>
            <person name="Kyrpides N.C."/>
            <person name="Klenk H.P."/>
            <person name="Lapidus A."/>
        </authorList>
    </citation>
    <scope>NUCLEOTIDE SEQUENCE [LARGE SCALE GENOMIC DNA]</scope>
    <source>
        <strain evidence="7 8">DSM 18011</strain>
    </source>
</reference>
<evidence type="ECO:0000256" key="6">
    <source>
        <dbReference type="SAM" id="SignalP"/>
    </source>
</evidence>
<dbReference type="Pfam" id="PF03783">
    <property type="entry name" value="CsgG"/>
    <property type="match status" value="1"/>
</dbReference>
<accession>F3ZT99</accession>
<keyword evidence="3" id="KW-0472">Membrane</keyword>
<keyword evidence="1" id="KW-1003">Cell membrane</keyword>
<keyword evidence="8" id="KW-1185">Reference proteome</keyword>
<evidence type="ECO:0000313" key="8">
    <source>
        <dbReference type="Proteomes" id="UP000018439"/>
    </source>
</evidence>
<dbReference type="GO" id="GO:0030288">
    <property type="term" value="C:outer membrane-bounded periplasmic space"/>
    <property type="evidence" value="ECO:0007669"/>
    <property type="project" value="InterPro"/>
</dbReference>
<protein>
    <submittedName>
        <fullName evidence="7">Curli production assembly/transport component CsgG</fullName>
    </submittedName>
</protein>
<dbReference type="PANTHER" id="PTHR41164:SF1">
    <property type="entry name" value="CURLI PRODUCTION ASSEMBLY_TRANSPORT COMPONENT CSGG"/>
    <property type="match status" value="1"/>
</dbReference>
<dbReference type="STRING" id="679937.Bcop_2094"/>
<gene>
    <name evidence="7" type="ORF">Bcop_2094</name>
</gene>
<dbReference type="Proteomes" id="UP000018439">
    <property type="component" value="Chromosome"/>
</dbReference>
<evidence type="ECO:0000256" key="2">
    <source>
        <dbReference type="ARBA" id="ARBA00022729"/>
    </source>
</evidence>
<keyword evidence="5" id="KW-0449">Lipoprotein</keyword>
<organism evidence="7 8">
    <name type="scientific">Bacteroides coprosuis DSM 18011</name>
    <dbReference type="NCBI Taxonomy" id="679937"/>
    <lineage>
        <taxon>Bacteria</taxon>
        <taxon>Pseudomonadati</taxon>
        <taxon>Bacteroidota</taxon>
        <taxon>Bacteroidia</taxon>
        <taxon>Bacteroidales</taxon>
        <taxon>Bacteroidaceae</taxon>
        <taxon>Bacteroides</taxon>
    </lineage>
</organism>
<evidence type="ECO:0000256" key="5">
    <source>
        <dbReference type="ARBA" id="ARBA00023288"/>
    </source>
</evidence>
<dbReference type="Gene3D" id="3.40.50.10610">
    <property type="entry name" value="ABC-type transport auxiliary lipoprotein component"/>
    <property type="match status" value="1"/>
</dbReference>
<evidence type="ECO:0000256" key="4">
    <source>
        <dbReference type="ARBA" id="ARBA00023139"/>
    </source>
</evidence>